<dbReference type="InterPro" id="IPR019051">
    <property type="entry name" value="Trp_biosyn_TM_oprn/chp"/>
</dbReference>
<proteinExistence type="predicted"/>
<evidence type="ECO:0000256" key="1">
    <source>
        <dbReference type="SAM" id="MobiDB-lite"/>
    </source>
</evidence>
<protein>
    <submittedName>
        <fullName evidence="3">Trp region conserved hypothetical membrane protein</fullName>
    </submittedName>
</protein>
<feature type="region of interest" description="Disordered" evidence="1">
    <location>
        <begin position="203"/>
        <end position="238"/>
    </location>
</feature>
<feature type="compositionally biased region" description="Polar residues" evidence="1">
    <location>
        <begin position="32"/>
        <end position="41"/>
    </location>
</feature>
<evidence type="ECO:0000313" key="4">
    <source>
        <dbReference type="Proteomes" id="UP000199165"/>
    </source>
</evidence>
<evidence type="ECO:0000313" key="3">
    <source>
        <dbReference type="EMBL" id="SFT66265.1"/>
    </source>
</evidence>
<feature type="transmembrane region" description="Helical" evidence="2">
    <location>
        <begin position="49"/>
        <end position="73"/>
    </location>
</feature>
<dbReference type="Proteomes" id="UP000199165">
    <property type="component" value="Unassembled WGS sequence"/>
</dbReference>
<dbReference type="AlphaFoldDB" id="A0A1I6ZUI2"/>
<feature type="transmembrane region" description="Helical" evidence="2">
    <location>
        <begin position="122"/>
        <end position="139"/>
    </location>
</feature>
<organism evidence="3 4">
    <name type="scientific">Actinopolyspora righensis</name>
    <dbReference type="NCBI Taxonomy" id="995060"/>
    <lineage>
        <taxon>Bacteria</taxon>
        <taxon>Bacillati</taxon>
        <taxon>Actinomycetota</taxon>
        <taxon>Actinomycetes</taxon>
        <taxon>Actinopolysporales</taxon>
        <taxon>Actinopolysporaceae</taxon>
        <taxon>Actinopolyspora</taxon>
        <taxon>Actinopolyspora alba group</taxon>
    </lineage>
</organism>
<keyword evidence="2" id="KW-0472">Membrane</keyword>
<evidence type="ECO:0000256" key="2">
    <source>
        <dbReference type="SAM" id="Phobius"/>
    </source>
</evidence>
<dbReference type="STRING" id="995060.SAMN04487904_105189"/>
<feature type="compositionally biased region" description="Basic and acidic residues" evidence="1">
    <location>
        <begin position="207"/>
        <end position="229"/>
    </location>
</feature>
<dbReference type="EMBL" id="FPAT01000005">
    <property type="protein sequence ID" value="SFT66265.1"/>
    <property type="molecule type" value="Genomic_DNA"/>
</dbReference>
<dbReference type="Pfam" id="PF09534">
    <property type="entry name" value="Trp_oprn_chp"/>
    <property type="match status" value="1"/>
</dbReference>
<feature type="transmembrane region" description="Helical" evidence="2">
    <location>
        <begin position="172"/>
        <end position="192"/>
    </location>
</feature>
<gene>
    <name evidence="3" type="ORF">SAMN04487904_105189</name>
</gene>
<keyword evidence="4" id="KW-1185">Reference proteome</keyword>
<accession>A0A1I6ZUI2</accession>
<feature type="compositionally biased region" description="Basic and acidic residues" evidence="1">
    <location>
        <begin position="18"/>
        <end position="30"/>
    </location>
</feature>
<reference evidence="4" key="1">
    <citation type="submission" date="2016-10" db="EMBL/GenBank/DDBJ databases">
        <authorList>
            <person name="Varghese N."/>
            <person name="Submissions S."/>
        </authorList>
    </citation>
    <scope>NUCLEOTIDE SEQUENCE [LARGE SCALE GENOMIC DNA]</scope>
    <source>
        <strain evidence="4">DSM 45501</strain>
    </source>
</reference>
<keyword evidence="2" id="KW-0812">Transmembrane</keyword>
<keyword evidence="2" id="KW-1133">Transmembrane helix</keyword>
<sequence length="238" mass="24994">MSSTRPRATGSAGGPASRDTDPQIPRRECETGLTNRQESTGRSATGRRLLVSCVIGMLAVAVGLWAASSTVWIRQRYRTPFSGADVARVAGEAIRPELTPLALATLAAIAAVLATGGLLRRLIGLIIVLEAVLLGWRLFDWLAGSRGVSEVPGAAPGSEPLEVRGVLPYGPALMGGAALVLLLCGLAVMLAARRMPAMGAKYSAPAEARETRDPDRRLWEDLDEGRDPTEAGDGDENG</sequence>
<feature type="region of interest" description="Disordered" evidence="1">
    <location>
        <begin position="1"/>
        <end position="41"/>
    </location>
</feature>
<name>A0A1I6ZUI2_9ACTN</name>
<feature type="transmembrane region" description="Helical" evidence="2">
    <location>
        <begin position="98"/>
        <end position="115"/>
    </location>
</feature>